<dbReference type="Gene3D" id="1.20.140.10">
    <property type="entry name" value="Butyryl-CoA Dehydrogenase, subunit A, domain 3"/>
    <property type="match status" value="1"/>
</dbReference>
<gene>
    <name evidence="12" type="ORF">QBC42DRAFT_198612</name>
</gene>
<dbReference type="InterPro" id="IPR050741">
    <property type="entry name" value="Acyl-CoA_dehydrogenase"/>
</dbReference>
<dbReference type="InterPro" id="IPR013786">
    <property type="entry name" value="AcylCoA_DH/ox_N"/>
</dbReference>
<dbReference type="Gene3D" id="1.10.540.10">
    <property type="entry name" value="Acyl-CoA dehydrogenase/oxidase, N-terminal domain"/>
    <property type="match status" value="1"/>
</dbReference>
<feature type="domain" description="Acyl-CoA dehydrogenase/oxidase N-terminal" evidence="11">
    <location>
        <begin position="27"/>
        <end position="153"/>
    </location>
</feature>
<dbReference type="GO" id="GO:0005737">
    <property type="term" value="C:cytoplasm"/>
    <property type="evidence" value="ECO:0007669"/>
    <property type="project" value="TreeGrafter"/>
</dbReference>
<dbReference type="Gene3D" id="2.40.110.10">
    <property type="entry name" value="Butyryl-CoA Dehydrogenase, subunit A, domain 2"/>
    <property type="match status" value="1"/>
</dbReference>
<evidence type="ECO:0000256" key="8">
    <source>
        <dbReference type="PIRSR" id="PIRSR602401-1"/>
    </source>
</evidence>
<evidence type="ECO:0000256" key="1">
    <source>
        <dbReference type="ARBA" id="ARBA00001974"/>
    </source>
</evidence>
<reference evidence="12" key="1">
    <citation type="journal article" date="2023" name="Mol. Phylogenet. Evol.">
        <title>Genome-scale phylogeny and comparative genomics of the fungal order Sordariales.</title>
        <authorList>
            <person name="Hensen N."/>
            <person name="Bonometti L."/>
            <person name="Westerberg I."/>
            <person name="Brannstrom I.O."/>
            <person name="Guillou S."/>
            <person name="Cros-Aarteil S."/>
            <person name="Calhoun S."/>
            <person name="Haridas S."/>
            <person name="Kuo A."/>
            <person name="Mondo S."/>
            <person name="Pangilinan J."/>
            <person name="Riley R."/>
            <person name="LaButti K."/>
            <person name="Andreopoulos B."/>
            <person name="Lipzen A."/>
            <person name="Chen C."/>
            <person name="Yan M."/>
            <person name="Daum C."/>
            <person name="Ng V."/>
            <person name="Clum A."/>
            <person name="Steindorff A."/>
            <person name="Ohm R.A."/>
            <person name="Martin F."/>
            <person name="Silar P."/>
            <person name="Natvig D.O."/>
            <person name="Lalanne C."/>
            <person name="Gautier V."/>
            <person name="Ament-Velasquez S.L."/>
            <person name="Kruys A."/>
            <person name="Hutchinson M.I."/>
            <person name="Powell A.J."/>
            <person name="Barry K."/>
            <person name="Miller A.N."/>
            <person name="Grigoriev I.V."/>
            <person name="Debuchy R."/>
            <person name="Gladieux P."/>
            <person name="Hiltunen Thoren M."/>
            <person name="Johannesson H."/>
        </authorList>
    </citation>
    <scope>NUCLEOTIDE SEQUENCE</scope>
    <source>
        <strain evidence="12">PSN324</strain>
    </source>
</reference>
<feature type="binding site" description="axial binding residue" evidence="8">
    <location>
        <position position="844"/>
    </location>
    <ligand>
        <name>heme</name>
        <dbReference type="ChEBI" id="CHEBI:30413"/>
    </ligand>
    <ligandPart>
        <name>Fe</name>
        <dbReference type="ChEBI" id="CHEBI:18248"/>
    </ligandPart>
</feature>
<keyword evidence="5" id="KW-0274">FAD</keyword>
<comment type="caution">
    <text evidence="12">The sequence shown here is derived from an EMBL/GenBank/DDBJ whole genome shotgun (WGS) entry which is preliminary data.</text>
</comment>
<dbReference type="GO" id="GO:0020037">
    <property type="term" value="F:heme binding"/>
    <property type="evidence" value="ECO:0007669"/>
    <property type="project" value="InterPro"/>
</dbReference>
<feature type="domain" description="Acyl-CoA oxidase/dehydrogenase middle" evidence="10">
    <location>
        <begin position="157"/>
        <end position="250"/>
    </location>
</feature>
<keyword evidence="6" id="KW-0560">Oxidoreductase</keyword>
<dbReference type="InterPro" id="IPR036396">
    <property type="entry name" value="Cyt_P450_sf"/>
</dbReference>
<name>A0AAV9HTF3_9PEZI</name>
<accession>A0AAV9HTF3</accession>
<dbReference type="GO" id="GO:0050660">
    <property type="term" value="F:flavin adenine dinucleotide binding"/>
    <property type="evidence" value="ECO:0007669"/>
    <property type="project" value="InterPro"/>
</dbReference>
<reference evidence="12" key="2">
    <citation type="submission" date="2023-06" db="EMBL/GenBank/DDBJ databases">
        <authorList>
            <consortium name="Lawrence Berkeley National Laboratory"/>
            <person name="Mondo S.J."/>
            <person name="Hensen N."/>
            <person name="Bonometti L."/>
            <person name="Westerberg I."/>
            <person name="Brannstrom I.O."/>
            <person name="Guillou S."/>
            <person name="Cros-Aarteil S."/>
            <person name="Calhoun S."/>
            <person name="Haridas S."/>
            <person name="Kuo A."/>
            <person name="Pangilinan J."/>
            <person name="Riley R."/>
            <person name="Labutti K."/>
            <person name="Andreopoulos B."/>
            <person name="Lipzen A."/>
            <person name="Chen C."/>
            <person name="Yanf M."/>
            <person name="Daum C."/>
            <person name="Ng V."/>
            <person name="Clum A."/>
            <person name="Steindorff A."/>
            <person name="Ohm R."/>
            <person name="Martin F."/>
            <person name="Silar P."/>
            <person name="Natvig D."/>
            <person name="Lalanne C."/>
            <person name="Gautier V."/>
            <person name="Ament-Velasquez S.L."/>
            <person name="Kruys A."/>
            <person name="Hutchinson M.I."/>
            <person name="Powell A.J."/>
            <person name="Barry K."/>
            <person name="Miller A.N."/>
            <person name="Grigoriev I.V."/>
            <person name="Debuchy R."/>
            <person name="Gladieux P."/>
            <person name="Thoren M.H."/>
            <person name="Johannesson H."/>
        </authorList>
    </citation>
    <scope>NUCLEOTIDE SEQUENCE</scope>
    <source>
        <strain evidence="12">PSN324</strain>
    </source>
</reference>
<dbReference type="Proteomes" id="UP001321749">
    <property type="component" value="Unassembled WGS sequence"/>
</dbReference>
<dbReference type="PRINTS" id="PR00463">
    <property type="entry name" value="EP450I"/>
</dbReference>
<dbReference type="GO" id="GO:0005506">
    <property type="term" value="F:iron ion binding"/>
    <property type="evidence" value="ECO:0007669"/>
    <property type="project" value="InterPro"/>
</dbReference>
<comment type="similarity">
    <text evidence="2">Belongs to the acyl-CoA dehydrogenase family.</text>
</comment>
<dbReference type="AlphaFoldDB" id="A0AAV9HTF3"/>
<keyword evidence="8" id="KW-0349">Heme</keyword>
<dbReference type="InterPro" id="IPR006091">
    <property type="entry name" value="Acyl-CoA_Oxase/DH_mid-dom"/>
</dbReference>
<proteinExistence type="inferred from homology"/>
<evidence type="ECO:0000313" key="12">
    <source>
        <dbReference type="EMBL" id="KAK4463613.1"/>
    </source>
</evidence>
<sequence>MADFFGSSAPFAEPLWYSRVGNPNYNDSHRRLRDEIRRYVDTEIEPFCSEWEANGAVPQQVLSRHSALGYTALLINPSETREYLGEIKLPGQVSPEEWDGFHDLIAIDEMARCGSLGVLWALGCGNAIGCPPIIHFGTAEQKTSWLPRVIRGDIRFCLGITEPEAGSDVANVSTTAERRDGVFVVNGTKQWVTNGLTADYCTAAVRTGGEGKGGISILVIPLHAEGVTRTPIQNSGVASSGCASLVFNNVEVPAANLIGAENEGFKLIMLSFNHERLWIAGNCLRLARVCLDDAYHHALSRRTFGRPLIDRQVVRLKIANVGMQIVAAYALLESLVQVRDSNFKRAAQSDEVLGTNIGGLCALAKVNAARATELAVRESQQIMGALGYTRGSGPGSRVERISRDVRVLVIGGGSEEVLCEMAVMQERKDLVKLQQLNIFQVLDAYNGITCQVIQRLHKQYGPVVAVGPRTVMFSDPAMIDVVYATRSPFPKSYHWQPLRTELKGVHYPSLIASEDTQTHSSLKRPIAGVYAMSNVTKSEGFINECIRQLVQKLDQDFRATKETVPVFQWMHFFAYDTIMKLTVSADFGLIRGEADQAAMFKGVDAAQTYRAMAASMPWVHNLLKETPVTSVFQKRMGSFPARARELIQARKAQKIKTTGDREDLLSQIMETREKHPQVVNDLVMHGYATTPLLAGADTVTIGLTSIVYFVGKHPRVAARLQQELDSCGLEMPPSWAAVQSLSYLDAVIRESFRCHPIGAMLSRRAVPQGPGLTLKDGHTLPQGTAVAVSGWATHFNQDVYGSDAADFRPERWLQGAEESREDYAERIRRMNKADLTWGHGDRACMGKNIARCEMYKLMATLYSTFDIQLVDPTKTWKIKETVLAKQVGVEAKITLRPGVKVTGRVPT</sequence>
<dbReference type="Pfam" id="PF00441">
    <property type="entry name" value="Acyl-CoA_dh_1"/>
    <property type="match status" value="1"/>
</dbReference>
<keyword evidence="7 8" id="KW-0408">Iron</keyword>
<dbReference type="InterPro" id="IPR046373">
    <property type="entry name" value="Acyl-CoA_Oxase/DH_mid-dom_sf"/>
</dbReference>
<evidence type="ECO:0000256" key="4">
    <source>
        <dbReference type="ARBA" id="ARBA00022723"/>
    </source>
</evidence>
<dbReference type="PANTHER" id="PTHR48083:SF17">
    <property type="entry name" value="ACYL-COA DEHYDROGENASE (AFU_ORTHOLOGUE AFUA_2G16630)-RELATED"/>
    <property type="match status" value="1"/>
</dbReference>
<dbReference type="GO" id="GO:0033539">
    <property type="term" value="P:fatty acid beta-oxidation using acyl-CoA dehydrogenase"/>
    <property type="evidence" value="ECO:0007669"/>
    <property type="project" value="TreeGrafter"/>
</dbReference>
<keyword evidence="13" id="KW-1185">Reference proteome</keyword>
<dbReference type="InterPro" id="IPR001128">
    <property type="entry name" value="Cyt_P450"/>
</dbReference>
<comment type="cofactor">
    <cofactor evidence="1">
        <name>FAD</name>
        <dbReference type="ChEBI" id="CHEBI:57692"/>
    </cofactor>
</comment>
<keyword evidence="4 8" id="KW-0479">Metal-binding</keyword>
<feature type="domain" description="Acyl-CoA dehydrogenase/oxidase C-terminal" evidence="9">
    <location>
        <begin position="262"/>
        <end position="422"/>
    </location>
</feature>
<evidence type="ECO:0000259" key="9">
    <source>
        <dbReference type="Pfam" id="PF00441"/>
    </source>
</evidence>
<evidence type="ECO:0000256" key="6">
    <source>
        <dbReference type="ARBA" id="ARBA00023002"/>
    </source>
</evidence>
<dbReference type="SUPFAM" id="SSF56645">
    <property type="entry name" value="Acyl-CoA dehydrogenase NM domain-like"/>
    <property type="match status" value="1"/>
</dbReference>
<organism evidence="12 13">
    <name type="scientific">Cladorrhinum samala</name>
    <dbReference type="NCBI Taxonomy" id="585594"/>
    <lineage>
        <taxon>Eukaryota</taxon>
        <taxon>Fungi</taxon>
        <taxon>Dikarya</taxon>
        <taxon>Ascomycota</taxon>
        <taxon>Pezizomycotina</taxon>
        <taxon>Sordariomycetes</taxon>
        <taxon>Sordariomycetidae</taxon>
        <taxon>Sordariales</taxon>
        <taxon>Podosporaceae</taxon>
        <taxon>Cladorrhinum</taxon>
    </lineage>
</organism>
<dbReference type="GO" id="GO:0004497">
    <property type="term" value="F:monooxygenase activity"/>
    <property type="evidence" value="ECO:0007669"/>
    <property type="project" value="InterPro"/>
</dbReference>
<evidence type="ECO:0000259" key="11">
    <source>
        <dbReference type="Pfam" id="PF02771"/>
    </source>
</evidence>
<protein>
    <submittedName>
        <fullName evidence="12">Cytochrome P450</fullName>
    </submittedName>
</protein>
<dbReference type="InterPro" id="IPR017972">
    <property type="entry name" value="Cyt_P450_CS"/>
</dbReference>
<dbReference type="CDD" id="cd11060">
    <property type="entry name" value="CYP57A1-like"/>
    <property type="match status" value="1"/>
</dbReference>
<evidence type="ECO:0000313" key="13">
    <source>
        <dbReference type="Proteomes" id="UP001321749"/>
    </source>
</evidence>
<evidence type="ECO:0000256" key="2">
    <source>
        <dbReference type="ARBA" id="ARBA00009347"/>
    </source>
</evidence>
<comment type="cofactor">
    <cofactor evidence="8">
        <name>heme</name>
        <dbReference type="ChEBI" id="CHEBI:30413"/>
    </cofactor>
</comment>
<dbReference type="InterPro" id="IPR009100">
    <property type="entry name" value="AcylCoA_DH/oxidase_NM_dom_sf"/>
</dbReference>
<evidence type="ECO:0000256" key="3">
    <source>
        <dbReference type="ARBA" id="ARBA00022630"/>
    </source>
</evidence>
<dbReference type="Gene3D" id="1.10.630.10">
    <property type="entry name" value="Cytochrome P450"/>
    <property type="match status" value="1"/>
</dbReference>
<dbReference type="SUPFAM" id="SSF48264">
    <property type="entry name" value="Cytochrome P450"/>
    <property type="match status" value="1"/>
</dbReference>
<dbReference type="GO" id="GO:0016705">
    <property type="term" value="F:oxidoreductase activity, acting on paired donors, with incorporation or reduction of molecular oxygen"/>
    <property type="evidence" value="ECO:0007669"/>
    <property type="project" value="InterPro"/>
</dbReference>
<keyword evidence="3" id="KW-0285">Flavoprotein</keyword>
<evidence type="ECO:0000256" key="5">
    <source>
        <dbReference type="ARBA" id="ARBA00022827"/>
    </source>
</evidence>
<dbReference type="GO" id="GO:0003995">
    <property type="term" value="F:acyl-CoA dehydrogenase activity"/>
    <property type="evidence" value="ECO:0007669"/>
    <property type="project" value="TreeGrafter"/>
</dbReference>
<dbReference type="PANTHER" id="PTHR48083">
    <property type="entry name" value="MEDIUM-CHAIN SPECIFIC ACYL-COA DEHYDROGENASE, MITOCHONDRIAL-RELATED"/>
    <property type="match status" value="1"/>
</dbReference>
<dbReference type="PROSITE" id="PS00086">
    <property type="entry name" value="CYTOCHROME_P450"/>
    <property type="match status" value="1"/>
</dbReference>
<dbReference type="Pfam" id="PF02770">
    <property type="entry name" value="Acyl-CoA_dh_M"/>
    <property type="match status" value="1"/>
</dbReference>
<dbReference type="InterPro" id="IPR002401">
    <property type="entry name" value="Cyt_P450_E_grp-I"/>
</dbReference>
<evidence type="ECO:0000259" key="10">
    <source>
        <dbReference type="Pfam" id="PF02770"/>
    </source>
</evidence>
<dbReference type="SUPFAM" id="SSF47203">
    <property type="entry name" value="Acyl-CoA dehydrogenase C-terminal domain-like"/>
    <property type="match status" value="1"/>
</dbReference>
<dbReference type="InterPro" id="IPR036250">
    <property type="entry name" value="AcylCo_DH-like_C"/>
</dbReference>
<evidence type="ECO:0000256" key="7">
    <source>
        <dbReference type="ARBA" id="ARBA00023004"/>
    </source>
</evidence>
<dbReference type="EMBL" id="MU864957">
    <property type="protein sequence ID" value="KAK4463613.1"/>
    <property type="molecule type" value="Genomic_DNA"/>
</dbReference>
<dbReference type="Pfam" id="PF00067">
    <property type="entry name" value="p450"/>
    <property type="match status" value="1"/>
</dbReference>
<dbReference type="PRINTS" id="PR00385">
    <property type="entry name" value="P450"/>
</dbReference>
<dbReference type="InterPro" id="IPR037069">
    <property type="entry name" value="AcylCoA_DH/ox_N_sf"/>
</dbReference>
<dbReference type="InterPro" id="IPR009075">
    <property type="entry name" value="AcylCo_DH/oxidase_C"/>
</dbReference>
<dbReference type="Pfam" id="PF02771">
    <property type="entry name" value="Acyl-CoA_dh_N"/>
    <property type="match status" value="1"/>
</dbReference>